<feature type="chain" id="PRO_5043463123" description="Tail specific protease domain-containing protein" evidence="1">
    <location>
        <begin position="19"/>
        <end position="696"/>
    </location>
</feature>
<dbReference type="Gene3D" id="3.90.226.10">
    <property type="entry name" value="2-enoyl-CoA Hydratase, Chain A, domain 1"/>
    <property type="match status" value="1"/>
</dbReference>
<dbReference type="EMBL" id="JAVHJO010000018">
    <property type="protein sequence ID" value="KAK6523993.1"/>
    <property type="molecule type" value="Genomic_DNA"/>
</dbReference>
<feature type="domain" description="Tail specific protease" evidence="2">
    <location>
        <begin position="361"/>
        <end position="566"/>
    </location>
</feature>
<dbReference type="PANTHER" id="PTHR37049">
    <property type="entry name" value="PEPTIDASE S41 FAMILY PROTEIN"/>
    <property type="match status" value="1"/>
</dbReference>
<dbReference type="Proteomes" id="UP001365542">
    <property type="component" value="Unassembled WGS sequence"/>
</dbReference>
<dbReference type="PANTHER" id="PTHR37049:SF4">
    <property type="entry name" value="RHODANESE DOMAIN-CONTAINING PROTEIN"/>
    <property type="match status" value="1"/>
</dbReference>
<feature type="signal peptide" evidence="1">
    <location>
        <begin position="1"/>
        <end position="18"/>
    </location>
</feature>
<sequence>MASFKSVALLALAAGAASSPVATPTKGEAACAAIASMQKAYKASYAAQHPNAASTPMMSAPVALATECLNSVPINRKVALQQLTGVQRYVQFQTTLSFLKNPPSNDSYQAPGSIDIVGLITDLSHKVRAKEITQEYDFELKLRNIIASANDGHFTGTMGGLLAIQFDAPFDIVSVSKDGQELPEIYQAVISQGVLQPVGSPITTIDGMPVKDYLNKIAYGTGLQSPDARYNGLFPTKGLQGRVLSDGFFRHRRRYPGADGFSVTYANGTKQDYQFTATIAGDFQNVTNAASFYDVFVKGGQMLNTPADPKCGSAGSKSRARMGKRHSAWRSADALSEAPEGVTPITTDNDIFAGYFLKSGTAVIQLTSFEPECWTDVPDTIKAIRTFLQTCREKGAKSLIVDITNNGGGYIMMGYDLFMQLFPQSLPYSGQRNRECPAGVIEAKAFADLSFDQLAALANSNDSASAAVASAASWSNWAYSVNLNDDYKKFKDAKELIGPQNVNGDRFSNLWRFNVTEPIFGLGVENYNAENLTQPFAAENIIVMTDGQCSSTCSTFSEFMQTQAKVRSVAIGGIPNAGRGMPLVGGVRGSEILSYSNLLDSANAVGHFSPTTDSSEISSRNRDLPQKLPLPISGNVNSLDNVRKGYTTPLQFVEEFATCRMFHTKETVGSIEALWNAVDDAAFGSGKGCAVGSLKN</sequence>
<evidence type="ECO:0000313" key="5">
    <source>
        <dbReference type="Proteomes" id="UP001365542"/>
    </source>
</evidence>
<dbReference type="InterPro" id="IPR005151">
    <property type="entry name" value="Tail-specific_protease"/>
</dbReference>
<evidence type="ECO:0008006" key="6">
    <source>
        <dbReference type="Google" id="ProtNLM"/>
    </source>
</evidence>
<keyword evidence="1" id="KW-0732">Signal</keyword>
<dbReference type="Pfam" id="PF03572">
    <property type="entry name" value="Peptidase_S41"/>
    <property type="match status" value="1"/>
</dbReference>
<reference evidence="4 5" key="1">
    <citation type="submission" date="2019-10" db="EMBL/GenBank/DDBJ databases">
        <authorList>
            <person name="Palmer J.M."/>
        </authorList>
    </citation>
    <scope>NUCLEOTIDE SEQUENCE [LARGE SCALE GENOMIC DNA]</scope>
    <source>
        <strain evidence="4 5">TWF694</strain>
    </source>
</reference>
<gene>
    <name evidence="4" type="ORF">TWF694_005661</name>
</gene>
<evidence type="ECO:0000313" key="4">
    <source>
        <dbReference type="EMBL" id="KAK6523993.1"/>
    </source>
</evidence>
<accession>A0AAV9WRW5</accession>
<evidence type="ECO:0000259" key="2">
    <source>
        <dbReference type="Pfam" id="PF03572"/>
    </source>
</evidence>
<evidence type="ECO:0000259" key="3">
    <source>
        <dbReference type="Pfam" id="PF23658"/>
    </source>
</evidence>
<feature type="domain" description="CPAF-like PDZ" evidence="3">
    <location>
        <begin position="165"/>
        <end position="283"/>
    </location>
</feature>
<dbReference type="GO" id="GO:0008236">
    <property type="term" value="F:serine-type peptidase activity"/>
    <property type="evidence" value="ECO:0007669"/>
    <property type="project" value="InterPro"/>
</dbReference>
<protein>
    <recommendedName>
        <fullName evidence="6">Tail specific protease domain-containing protein</fullName>
    </recommendedName>
</protein>
<proteinExistence type="predicted"/>
<name>A0AAV9WRW5_9PEZI</name>
<dbReference type="Pfam" id="PF23658">
    <property type="entry name" value="PDZ_CPAF_rel"/>
    <property type="match status" value="1"/>
</dbReference>
<dbReference type="InterPro" id="IPR052766">
    <property type="entry name" value="S41A_metabolite_peptidase"/>
</dbReference>
<evidence type="ECO:0000256" key="1">
    <source>
        <dbReference type="SAM" id="SignalP"/>
    </source>
</evidence>
<dbReference type="GO" id="GO:0006508">
    <property type="term" value="P:proteolysis"/>
    <property type="evidence" value="ECO:0007669"/>
    <property type="project" value="InterPro"/>
</dbReference>
<dbReference type="InterPro" id="IPR029045">
    <property type="entry name" value="ClpP/crotonase-like_dom_sf"/>
</dbReference>
<dbReference type="SUPFAM" id="SSF52096">
    <property type="entry name" value="ClpP/crotonase"/>
    <property type="match status" value="1"/>
</dbReference>
<comment type="caution">
    <text evidence="4">The sequence shown here is derived from an EMBL/GenBank/DDBJ whole genome shotgun (WGS) entry which is preliminary data.</text>
</comment>
<organism evidence="4 5">
    <name type="scientific">Orbilia ellipsospora</name>
    <dbReference type="NCBI Taxonomy" id="2528407"/>
    <lineage>
        <taxon>Eukaryota</taxon>
        <taxon>Fungi</taxon>
        <taxon>Dikarya</taxon>
        <taxon>Ascomycota</taxon>
        <taxon>Pezizomycotina</taxon>
        <taxon>Orbiliomycetes</taxon>
        <taxon>Orbiliales</taxon>
        <taxon>Orbiliaceae</taxon>
        <taxon>Orbilia</taxon>
    </lineage>
</organism>
<keyword evidence="5" id="KW-1185">Reference proteome</keyword>
<dbReference type="AlphaFoldDB" id="A0AAV9WRW5"/>
<dbReference type="InterPro" id="IPR056186">
    <property type="entry name" value="PDZ_CPAF-rel"/>
</dbReference>